<dbReference type="SMART" id="SM00881">
    <property type="entry name" value="CoA_binding"/>
    <property type="match status" value="1"/>
</dbReference>
<dbReference type="PANTHER" id="PTHR33303">
    <property type="entry name" value="CYTOPLASMIC PROTEIN-RELATED"/>
    <property type="match status" value="1"/>
</dbReference>
<dbReference type="OrthoDB" id="505269at2759"/>
<reference evidence="2 3" key="1">
    <citation type="journal article" date="2018" name="Sci. Rep.">
        <title>Raphidocelis subcapitata (=Pseudokirchneriella subcapitata) provides an insight into genome evolution and environmental adaptations in the Sphaeropleales.</title>
        <authorList>
            <person name="Suzuki S."/>
            <person name="Yamaguchi H."/>
            <person name="Nakajima N."/>
            <person name="Kawachi M."/>
        </authorList>
    </citation>
    <scope>NUCLEOTIDE SEQUENCE [LARGE SCALE GENOMIC DNA]</scope>
    <source>
        <strain evidence="2 3">NIES-35</strain>
    </source>
</reference>
<dbReference type="InterPro" id="IPR036291">
    <property type="entry name" value="NAD(P)-bd_dom_sf"/>
</dbReference>
<organism evidence="2 3">
    <name type="scientific">Raphidocelis subcapitata</name>
    <dbReference type="NCBI Taxonomy" id="307507"/>
    <lineage>
        <taxon>Eukaryota</taxon>
        <taxon>Viridiplantae</taxon>
        <taxon>Chlorophyta</taxon>
        <taxon>core chlorophytes</taxon>
        <taxon>Chlorophyceae</taxon>
        <taxon>CS clade</taxon>
        <taxon>Sphaeropleales</taxon>
        <taxon>Selenastraceae</taxon>
        <taxon>Raphidocelis</taxon>
    </lineage>
</organism>
<evidence type="ECO:0000313" key="2">
    <source>
        <dbReference type="EMBL" id="GBF98631.1"/>
    </source>
</evidence>
<dbReference type="InParanoid" id="A0A2V0PFN1"/>
<gene>
    <name evidence="2" type="ORF">Rsub_10820</name>
</gene>
<dbReference type="InterPro" id="IPR003781">
    <property type="entry name" value="CoA-bd"/>
</dbReference>
<evidence type="ECO:0000259" key="1">
    <source>
        <dbReference type="SMART" id="SM00881"/>
    </source>
</evidence>
<sequence>MQLGSARGAFIRVASSRPRGLRPAAAMSGAASGAGGGDAGGKIVTDPAEIRKIVLSAKRVAVLGIKTEAKADQPAYYVPEYLQSAGVEIVPVPVFFPEATEILGSKVYRRLADIPPPPLDIVDVFRKPSDLAGHLEDILAARPKVVWLQAGISEPGFEAAVAAAGIKVVANRCMLVEHRAAKAGL</sequence>
<dbReference type="SUPFAM" id="SSF51735">
    <property type="entry name" value="NAD(P)-binding Rossmann-fold domains"/>
    <property type="match status" value="1"/>
</dbReference>
<evidence type="ECO:0000313" key="3">
    <source>
        <dbReference type="Proteomes" id="UP000247498"/>
    </source>
</evidence>
<dbReference type="Pfam" id="PF13380">
    <property type="entry name" value="CoA_binding_2"/>
    <property type="match status" value="1"/>
</dbReference>
<feature type="domain" description="CoA-binding" evidence="1">
    <location>
        <begin position="54"/>
        <end position="152"/>
    </location>
</feature>
<name>A0A2V0PFN1_9CHLO</name>
<keyword evidence="3" id="KW-1185">Reference proteome</keyword>
<dbReference type="EMBL" id="BDRX01000130">
    <property type="protein sequence ID" value="GBF98631.1"/>
    <property type="molecule type" value="Genomic_DNA"/>
</dbReference>
<comment type="caution">
    <text evidence="2">The sequence shown here is derived from an EMBL/GenBank/DDBJ whole genome shotgun (WGS) entry which is preliminary data.</text>
</comment>
<dbReference type="AlphaFoldDB" id="A0A2V0PFN1"/>
<proteinExistence type="predicted"/>
<dbReference type="STRING" id="307507.A0A2V0PFN1"/>
<accession>A0A2V0PFN1</accession>
<dbReference type="PANTHER" id="PTHR33303:SF2">
    <property type="entry name" value="COA-BINDING DOMAIN-CONTAINING PROTEIN"/>
    <property type="match status" value="1"/>
</dbReference>
<dbReference type="Proteomes" id="UP000247498">
    <property type="component" value="Unassembled WGS sequence"/>
</dbReference>
<dbReference type="Gene3D" id="3.40.50.720">
    <property type="entry name" value="NAD(P)-binding Rossmann-like Domain"/>
    <property type="match status" value="1"/>
</dbReference>
<protein>
    <recommendedName>
        <fullName evidence="1">CoA-binding domain-containing protein</fullName>
    </recommendedName>
</protein>